<dbReference type="RefSeq" id="WP_273638325.1">
    <property type="nucleotide sequence ID" value="NZ_JAQQXP010000001.1"/>
</dbReference>
<dbReference type="PRINTS" id="PR00111">
    <property type="entry name" value="ABHYDROLASE"/>
</dbReference>
<name>A0ABT5KYN7_9ALTE</name>
<dbReference type="SUPFAM" id="SSF53474">
    <property type="entry name" value="alpha/beta-Hydrolases"/>
    <property type="match status" value="1"/>
</dbReference>
<reference evidence="2 3" key="1">
    <citation type="submission" date="2022-10" db="EMBL/GenBank/DDBJ databases">
        <title>Alteromonas sp. chi3 Genome sequencing.</title>
        <authorList>
            <person name="Park S."/>
        </authorList>
    </citation>
    <scope>NUCLEOTIDE SEQUENCE [LARGE SCALE GENOMIC DNA]</scope>
    <source>
        <strain evidence="3">chi3</strain>
    </source>
</reference>
<comment type="caution">
    <text evidence="2">The sequence shown here is derived from an EMBL/GenBank/DDBJ whole genome shotgun (WGS) entry which is preliminary data.</text>
</comment>
<organism evidence="2 3">
    <name type="scientific">Alteromonas gilva</name>
    <dbReference type="NCBI Taxonomy" id="2987522"/>
    <lineage>
        <taxon>Bacteria</taxon>
        <taxon>Pseudomonadati</taxon>
        <taxon>Pseudomonadota</taxon>
        <taxon>Gammaproteobacteria</taxon>
        <taxon>Alteromonadales</taxon>
        <taxon>Alteromonadaceae</taxon>
        <taxon>Alteromonas/Salinimonas group</taxon>
        <taxon>Alteromonas</taxon>
    </lineage>
</organism>
<dbReference type="InterPro" id="IPR050266">
    <property type="entry name" value="AB_hydrolase_sf"/>
</dbReference>
<keyword evidence="2" id="KW-0378">Hydrolase</keyword>
<dbReference type="InterPro" id="IPR029058">
    <property type="entry name" value="AB_hydrolase_fold"/>
</dbReference>
<evidence type="ECO:0000313" key="3">
    <source>
        <dbReference type="Proteomes" id="UP001218788"/>
    </source>
</evidence>
<dbReference type="Proteomes" id="UP001218788">
    <property type="component" value="Unassembled WGS sequence"/>
</dbReference>
<evidence type="ECO:0000259" key="1">
    <source>
        <dbReference type="Pfam" id="PF12697"/>
    </source>
</evidence>
<dbReference type="GO" id="GO:0016787">
    <property type="term" value="F:hydrolase activity"/>
    <property type="evidence" value="ECO:0007669"/>
    <property type="project" value="UniProtKB-KW"/>
</dbReference>
<dbReference type="PANTHER" id="PTHR43798">
    <property type="entry name" value="MONOACYLGLYCEROL LIPASE"/>
    <property type="match status" value="1"/>
</dbReference>
<dbReference type="InterPro" id="IPR000073">
    <property type="entry name" value="AB_hydrolase_1"/>
</dbReference>
<proteinExistence type="predicted"/>
<dbReference type="Gene3D" id="3.40.50.1820">
    <property type="entry name" value="alpha/beta hydrolase"/>
    <property type="match status" value="1"/>
</dbReference>
<dbReference type="Pfam" id="PF12697">
    <property type="entry name" value="Abhydrolase_6"/>
    <property type="match status" value="1"/>
</dbReference>
<keyword evidence="3" id="KW-1185">Reference proteome</keyword>
<protein>
    <submittedName>
        <fullName evidence="2">Alpha/beta hydrolase</fullName>
    </submittedName>
</protein>
<sequence length="229" mass="25001">MRYVFLPGTLCDERVWLPIWKQLSLPSRAYVPLQWANSLDEMLALTTDRTDPDGKSHLIGHSMGGYIAALWALTFPQKVASLTILGYAPGGLSEAELQRRQQLLRQLATGKVNVTAQGYLQNMLLAPHQETLLPVLTDMADDLGSATLKAHIQSTTPRKDLTAPLSQLDCPVRLVAARQDTVAPLPAMQAACKQINGAELTIIENSGHMMLLEQPKAVAELLETLVSPS</sequence>
<feature type="domain" description="AB hydrolase-1" evidence="1">
    <location>
        <begin position="33"/>
        <end position="220"/>
    </location>
</feature>
<gene>
    <name evidence="2" type="ORF">OIK42_03165</name>
</gene>
<dbReference type="EMBL" id="JAQQXP010000001">
    <property type="protein sequence ID" value="MDC8829757.1"/>
    <property type="molecule type" value="Genomic_DNA"/>
</dbReference>
<accession>A0ABT5KYN7</accession>
<evidence type="ECO:0000313" key="2">
    <source>
        <dbReference type="EMBL" id="MDC8829757.1"/>
    </source>
</evidence>